<dbReference type="InterPro" id="IPR036737">
    <property type="entry name" value="OmpA-like_sf"/>
</dbReference>
<comment type="caution">
    <text evidence="6">The sequence shown here is derived from an EMBL/GenBank/DDBJ whole genome shotgun (WGS) entry which is preliminary data.</text>
</comment>
<dbReference type="AlphaFoldDB" id="A0A2S7KMY2"/>
<reference evidence="6 7" key="1">
    <citation type="submission" date="2016-11" db="EMBL/GenBank/DDBJ databases">
        <title>Trade-off between light-utilization and light-protection in marine flavobacteria.</title>
        <authorList>
            <person name="Kumagai Y."/>
        </authorList>
    </citation>
    <scope>NUCLEOTIDE SEQUENCE [LARGE SCALE GENOMIC DNA]</scope>
    <source>
        <strain evidence="6 7">NBRC 107741</strain>
    </source>
</reference>
<dbReference type="Pfam" id="PF00691">
    <property type="entry name" value="OmpA"/>
    <property type="match status" value="1"/>
</dbReference>
<dbReference type="PANTHER" id="PTHR30329:SF21">
    <property type="entry name" value="LIPOPROTEIN YIAD-RELATED"/>
    <property type="match status" value="1"/>
</dbReference>
<gene>
    <name evidence="6" type="ORF">BST85_03000</name>
</gene>
<keyword evidence="7" id="KW-1185">Reference proteome</keyword>
<protein>
    <recommendedName>
        <fullName evidence="5">OmpA-like domain-containing protein</fullName>
    </recommendedName>
</protein>
<evidence type="ECO:0000259" key="5">
    <source>
        <dbReference type="PROSITE" id="PS51123"/>
    </source>
</evidence>
<evidence type="ECO:0000256" key="4">
    <source>
        <dbReference type="PROSITE-ProRule" id="PRU00473"/>
    </source>
</evidence>
<dbReference type="PROSITE" id="PS51123">
    <property type="entry name" value="OMPA_2"/>
    <property type="match status" value="1"/>
</dbReference>
<dbReference type="InterPro" id="IPR050330">
    <property type="entry name" value="Bact_OuterMem_StrucFunc"/>
</dbReference>
<proteinExistence type="predicted"/>
<dbReference type="Gene3D" id="3.30.1330.60">
    <property type="entry name" value="OmpA-like domain"/>
    <property type="match status" value="1"/>
</dbReference>
<evidence type="ECO:0000256" key="3">
    <source>
        <dbReference type="ARBA" id="ARBA00023237"/>
    </source>
</evidence>
<keyword evidence="3" id="KW-0998">Cell outer membrane</keyword>
<evidence type="ECO:0000256" key="1">
    <source>
        <dbReference type="ARBA" id="ARBA00004442"/>
    </source>
</evidence>
<accession>A0A2S7KMY2</accession>
<dbReference type="InterPro" id="IPR006664">
    <property type="entry name" value="OMP_bac"/>
</dbReference>
<dbReference type="CDD" id="cd07185">
    <property type="entry name" value="OmpA_C-like"/>
    <property type="match status" value="1"/>
</dbReference>
<dbReference type="PRINTS" id="PR01021">
    <property type="entry name" value="OMPADOMAIN"/>
</dbReference>
<dbReference type="Proteomes" id="UP000239800">
    <property type="component" value="Unassembled WGS sequence"/>
</dbReference>
<keyword evidence="2 4" id="KW-0472">Membrane</keyword>
<feature type="domain" description="OmpA-like" evidence="5">
    <location>
        <begin position="175"/>
        <end position="294"/>
    </location>
</feature>
<dbReference type="RefSeq" id="WP_104811911.1">
    <property type="nucleotide sequence ID" value="NZ_MQUB01000001.1"/>
</dbReference>
<name>A0A2S7KMY2_9FLAO</name>
<dbReference type="PANTHER" id="PTHR30329">
    <property type="entry name" value="STATOR ELEMENT OF FLAGELLAR MOTOR COMPLEX"/>
    <property type="match status" value="1"/>
</dbReference>
<dbReference type="EMBL" id="MQUB01000001">
    <property type="protein sequence ID" value="PQB03986.1"/>
    <property type="molecule type" value="Genomic_DNA"/>
</dbReference>
<dbReference type="OrthoDB" id="9782229at2"/>
<organism evidence="6 7">
    <name type="scientific">Aureitalea marina</name>
    <dbReference type="NCBI Taxonomy" id="930804"/>
    <lineage>
        <taxon>Bacteria</taxon>
        <taxon>Pseudomonadati</taxon>
        <taxon>Bacteroidota</taxon>
        <taxon>Flavobacteriia</taxon>
        <taxon>Flavobacteriales</taxon>
        <taxon>Flavobacteriaceae</taxon>
        <taxon>Aureitalea</taxon>
    </lineage>
</organism>
<evidence type="ECO:0000313" key="7">
    <source>
        <dbReference type="Proteomes" id="UP000239800"/>
    </source>
</evidence>
<dbReference type="InterPro" id="IPR006665">
    <property type="entry name" value="OmpA-like"/>
</dbReference>
<comment type="subcellular location">
    <subcellularLocation>
        <location evidence="1">Cell outer membrane</location>
    </subcellularLocation>
</comment>
<dbReference type="GO" id="GO:0009279">
    <property type="term" value="C:cell outer membrane"/>
    <property type="evidence" value="ECO:0007669"/>
    <property type="project" value="UniProtKB-SubCell"/>
</dbReference>
<evidence type="ECO:0000313" key="6">
    <source>
        <dbReference type="EMBL" id="PQB03986.1"/>
    </source>
</evidence>
<dbReference type="SUPFAM" id="SSF103088">
    <property type="entry name" value="OmpA-like"/>
    <property type="match status" value="1"/>
</dbReference>
<sequence length="302" mass="33469">MFLPAGLWSQSEAKYHYTGSDGTRLYLPLGKISFADSVASFNLGTPKPVKKFRDANQALGKPNYTAYRSPDFVSLGCEGEIVLAFTNNGFMNLGGADLFVLEVGPAKEKTRVEISSDGETWTFAGIAEGASAKLEFSDEKIDSTTVFHYVRLTDMQDQCDGITAGADIDAIAAINSVIELSINADVLFDVDKWELKPTANEILQQFVEAIAIVDQGTIRIDGHTDSDGDNDYNFRLSQNRCTSVAQRLNKLITHSNSFDYDLNAFGEESPKVTNDTDENKQINRRVEIRLFPPKSYYENLKK</sequence>
<evidence type="ECO:0000256" key="2">
    <source>
        <dbReference type="ARBA" id="ARBA00023136"/>
    </source>
</evidence>